<keyword evidence="2" id="KW-1185">Reference proteome</keyword>
<accession>A0A317XM97</accession>
<evidence type="ECO:0000313" key="2">
    <source>
        <dbReference type="Proteomes" id="UP000246740"/>
    </source>
</evidence>
<gene>
    <name evidence="1" type="ORF">BCV70DRAFT_118996</name>
</gene>
<name>A0A317XM97_9BASI</name>
<reference evidence="1 2" key="1">
    <citation type="journal article" date="2018" name="Mol. Biol. Evol.">
        <title>Broad Genomic Sampling Reveals a Smut Pathogenic Ancestry of the Fungal Clade Ustilaginomycotina.</title>
        <authorList>
            <person name="Kijpornyongpan T."/>
            <person name="Mondo S.J."/>
            <person name="Barry K."/>
            <person name="Sandor L."/>
            <person name="Lee J."/>
            <person name="Lipzen A."/>
            <person name="Pangilinan J."/>
            <person name="LaButti K."/>
            <person name="Hainaut M."/>
            <person name="Henrissat B."/>
            <person name="Grigoriev I.V."/>
            <person name="Spatafora J.W."/>
            <person name="Aime M.C."/>
        </authorList>
    </citation>
    <scope>NUCLEOTIDE SEQUENCE [LARGE SCALE GENOMIC DNA]</scope>
    <source>
        <strain evidence="1 2">MCA 3645</strain>
    </source>
</reference>
<dbReference type="AlphaFoldDB" id="A0A317XM97"/>
<dbReference type="EMBL" id="KZ819195">
    <property type="protein sequence ID" value="PWY99453.1"/>
    <property type="molecule type" value="Genomic_DNA"/>
</dbReference>
<organism evidence="1 2">
    <name type="scientific">Testicularia cyperi</name>
    <dbReference type="NCBI Taxonomy" id="1882483"/>
    <lineage>
        <taxon>Eukaryota</taxon>
        <taxon>Fungi</taxon>
        <taxon>Dikarya</taxon>
        <taxon>Basidiomycota</taxon>
        <taxon>Ustilaginomycotina</taxon>
        <taxon>Ustilaginomycetes</taxon>
        <taxon>Ustilaginales</taxon>
        <taxon>Anthracoideaceae</taxon>
        <taxon>Testicularia</taxon>
    </lineage>
</organism>
<sequence>MLMRVLALAAGSCSRCEIVVPAGRGKGHAARHARERRGCNQHHSSDACIYRRRCTLPVFLFPKCAQKKKSKSAGHADHSRRSSGQLKGPNCRIFSHWSRACGFALQLYCVAVQYNGAVCWSGRQEKDSNLAVLWEWKRATPAAVCARAPASATSSVL</sequence>
<protein>
    <submittedName>
        <fullName evidence="1">Uncharacterized protein</fullName>
    </submittedName>
</protein>
<dbReference type="Proteomes" id="UP000246740">
    <property type="component" value="Unassembled WGS sequence"/>
</dbReference>
<dbReference type="InParanoid" id="A0A317XM97"/>
<evidence type="ECO:0000313" key="1">
    <source>
        <dbReference type="EMBL" id="PWY99453.1"/>
    </source>
</evidence>
<proteinExistence type="predicted"/>